<evidence type="ECO:0000313" key="2">
    <source>
        <dbReference type="EMBL" id="EST35318.1"/>
    </source>
</evidence>
<dbReference type="HOGENOM" id="CLU_3277485_0_0_11"/>
<protein>
    <submittedName>
        <fullName evidence="2">Uncharacterized protein</fullName>
    </submittedName>
</protein>
<dbReference type="STRING" id="1352936.M878_06390"/>
<name>V6KTH1_STRRC</name>
<comment type="caution">
    <text evidence="2">The sequence shown here is derived from an EMBL/GenBank/DDBJ whole genome shotgun (WGS) entry which is preliminary data.</text>
</comment>
<organism evidence="2 3">
    <name type="scientific">Streptomyces roseochromogenus subsp. oscitans DS 12.976</name>
    <dbReference type="NCBI Taxonomy" id="1352936"/>
    <lineage>
        <taxon>Bacteria</taxon>
        <taxon>Bacillati</taxon>
        <taxon>Actinomycetota</taxon>
        <taxon>Actinomycetes</taxon>
        <taxon>Kitasatosporales</taxon>
        <taxon>Streptomycetaceae</taxon>
        <taxon>Streptomyces</taxon>
    </lineage>
</organism>
<proteinExistence type="predicted"/>
<sequence length="41" mass="4213">MATTRLVAAEISRTWPAPSVSDAGPASAWPTGIMAREPATS</sequence>
<feature type="region of interest" description="Disordered" evidence="1">
    <location>
        <begin position="16"/>
        <end position="41"/>
    </location>
</feature>
<dbReference type="Proteomes" id="UP000017984">
    <property type="component" value="Chromosome"/>
</dbReference>
<gene>
    <name evidence="2" type="ORF">M878_06390</name>
</gene>
<reference evidence="2 3" key="1">
    <citation type="journal article" date="2014" name="Genome Announc.">
        <title>Draft Genome Sequence of Streptomyces roseochromogenes subsp. oscitans DS 12.976, Producer of the Aminocoumarin Antibiotic Clorobiocin.</title>
        <authorList>
            <person name="Ruckert C."/>
            <person name="Kalinowski J."/>
            <person name="Heide L."/>
            <person name="Apel A.K."/>
        </authorList>
    </citation>
    <scope>NUCLEOTIDE SEQUENCE [LARGE SCALE GENOMIC DNA]</scope>
    <source>
        <strain evidence="2 3">DS 12.976</strain>
    </source>
</reference>
<dbReference type="PATRIC" id="fig|1352936.5.peg.1368"/>
<dbReference type="EMBL" id="AWQX01000055">
    <property type="protein sequence ID" value="EST35318.1"/>
    <property type="molecule type" value="Genomic_DNA"/>
</dbReference>
<evidence type="ECO:0000313" key="3">
    <source>
        <dbReference type="Proteomes" id="UP000017984"/>
    </source>
</evidence>
<accession>V6KTH1</accession>
<evidence type="ECO:0000256" key="1">
    <source>
        <dbReference type="SAM" id="MobiDB-lite"/>
    </source>
</evidence>
<dbReference type="AlphaFoldDB" id="V6KTH1"/>
<keyword evidence="3" id="KW-1185">Reference proteome</keyword>